<gene>
    <name evidence="2" type="ORF">D4764_04G0013640</name>
</gene>
<sequence length="424" mass="47189">MSSAAVYPPTSGPSTSMYGNVPGYEGTLAGGGGYLPPPVPVEPVAPPQPGPAPDNWSIPSLSEDVAREAFKSFASSQCCYSKAPASDGVITNMEAFNTYRSEESYGETPCSYPFKNCGCDRYLCSGSPLVVVRLPNSTLYSSHKTFERWGIILLWSTTKQTLHTRRYRLETFTESRSTELANKPYEGEQADFYAQPAPRPWEVMATPPNLFTNHTEEIRVPYTSSVQDCSKCHATGTVECEQCNGSGYDEQCWVCNGSGTSNDQSCSHCDGKGRERCKSCSGQRMKECETCKGKRQLLTYIKLKVEWINHVGDHVENQTSGLNPDNLRSVHGKKLFEDSQYLVYPLIGFPLQAISLASEHLVREHQSKYAQNSRILQQRQTVELVPITKVKYNWKSSSHVYYVFGNENQVNAENYPATCCCVIL</sequence>
<name>A0A5C6NAP9_9TELE</name>
<organism evidence="2 3">
    <name type="scientific">Takifugu flavidus</name>
    <name type="common">sansaifugu</name>
    <dbReference type="NCBI Taxonomy" id="433684"/>
    <lineage>
        <taxon>Eukaryota</taxon>
        <taxon>Metazoa</taxon>
        <taxon>Chordata</taxon>
        <taxon>Craniata</taxon>
        <taxon>Vertebrata</taxon>
        <taxon>Euteleostomi</taxon>
        <taxon>Actinopterygii</taxon>
        <taxon>Neopterygii</taxon>
        <taxon>Teleostei</taxon>
        <taxon>Neoteleostei</taxon>
        <taxon>Acanthomorphata</taxon>
        <taxon>Eupercaria</taxon>
        <taxon>Tetraodontiformes</taxon>
        <taxon>Tetradontoidea</taxon>
        <taxon>Tetraodontidae</taxon>
        <taxon>Takifugu</taxon>
    </lineage>
</organism>
<accession>A0A5C6NAP9</accession>
<comment type="caution">
    <text evidence="2">The sequence shown here is derived from an EMBL/GenBank/DDBJ whole genome shotgun (WGS) entry which is preliminary data.</text>
</comment>
<feature type="compositionally biased region" description="Pro residues" evidence="1">
    <location>
        <begin position="35"/>
        <end position="52"/>
    </location>
</feature>
<dbReference type="PANTHER" id="PTHR48465:SF1">
    <property type="entry name" value="PROTEIN SSUH2 HOMOLOG"/>
    <property type="match status" value="1"/>
</dbReference>
<dbReference type="PANTHER" id="PTHR48465">
    <property type="entry name" value="PROTEIN SSUH2 HOMOLOG"/>
    <property type="match status" value="1"/>
</dbReference>
<keyword evidence="3" id="KW-1185">Reference proteome</keyword>
<protein>
    <submittedName>
        <fullName evidence="2">Protein SSUH2-like protein</fullName>
    </submittedName>
</protein>
<dbReference type="EMBL" id="RHFK02000017">
    <property type="protein sequence ID" value="TWW62717.1"/>
    <property type="molecule type" value="Genomic_DNA"/>
</dbReference>
<dbReference type="Proteomes" id="UP000324091">
    <property type="component" value="Chromosome 4"/>
</dbReference>
<dbReference type="InterPro" id="IPR052789">
    <property type="entry name" value="SSUH2_homolog"/>
</dbReference>
<feature type="region of interest" description="Disordered" evidence="1">
    <location>
        <begin position="35"/>
        <end position="55"/>
    </location>
</feature>
<evidence type="ECO:0000256" key="1">
    <source>
        <dbReference type="SAM" id="MobiDB-lite"/>
    </source>
</evidence>
<evidence type="ECO:0000313" key="3">
    <source>
        <dbReference type="Proteomes" id="UP000324091"/>
    </source>
</evidence>
<proteinExistence type="predicted"/>
<dbReference type="AlphaFoldDB" id="A0A5C6NAP9"/>
<reference evidence="2 3" key="1">
    <citation type="submission" date="2019-04" db="EMBL/GenBank/DDBJ databases">
        <title>Chromosome genome assembly for Takifugu flavidus.</title>
        <authorList>
            <person name="Xiao S."/>
        </authorList>
    </citation>
    <scope>NUCLEOTIDE SEQUENCE [LARGE SCALE GENOMIC DNA]</scope>
    <source>
        <strain evidence="2">HTHZ2018</strain>
        <tissue evidence="2">Muscle</tissue>
    </source>
</reference>
<evidence type="ECO:0000313" key="2">
    <source>
        <dbReference type="EMBL" id="TWW62717.1"/>
    </source>
</evidence>